<sequence length="108" mass="11971">MVTVLAFVTLAEDAPEALAAYFRITDPLLKQVGARIVKRFAINDVVIGKKPSQTVVMVEYPDRDAVDRVFGSLEYAAAIKYRDRAFLDYAITVIDDLDTPPLQQPATP</sequence>
<comment type="caution">
    <text evidence="2">The sequence shown here is derived from an EMBL/GenBank/DDBJ whole genome shotgun (WGS) entry which is preliminary data.</text>
</comment>
<dbReference type="Gene3D" id="3.30.70.100">
    <property type="match status" value="1"/>
</dbReference>
<reference evidence="3" key="1">
    <citation type="submission" date="2020-01" db="EMBL/GenBank/DDBJ databases">
        <title>Sphingomonas sp. strain CSW-10.</title>
        <authorList>
            <person name="Chen W.-M."/>
        </authorList>
    </citation>
    <scope>NUCLEOTIDE SEQUENCE [LARGE SCALE GENOMIC DNA]</scope>
    <source>
        <strain evidence="3">CCP-1</strain>
    </source>
</reference>
<dbReference type="EMBL" id="JAAATW010000001">
    <property type="protein sequence ID" value="NBE07094.1"/>
    <property type="molecule type" value="Genomic_DNA"/>
</dbReference>
<evidence type="ECO:0000259" key="1">
    <source>
        <dbReference type="Pfam" id="PF07045"/>
    </source>
</evidence>
<name>A0ABW9Y4G9_9RHOB</name>
<proteinExistence type="predicted"/>
<feature type="domain" description="DUF1330" evidence="1">
    <location>
        <begin position="8"/>
        <end position="85"/>
    </location>
</feature>
<dbReference type="SUPFAM" id="SSF54909">
    <property type="entry name" value="Dimeric alpha+beta barrel"/>
    <property type="match status" value="1"/>
</dbReference>
<dbReference type="Proteomes" id="UP001517376">
    <property type="component" value="Unassembled WGS sequence"/>
</dbReference>
<evidence type="ECO:0000313" key="3">
    <source>
        <dbReference type="Proteomes" id="UP001517376"/>
    </source>
</evidence>
<gene>
    <name evidence="2" type="ORF">GU920_06070</name>
</gene>
<dbReference type="RefSeq" id="WP_161766037.1">
    <property type="nucleotide sequence ID" value="NZ_JAAATW010000001.1"/>
</dbReference>
<evidence type="ECO:0000313" key="2">
    <source>
        <dbReference type="EMBL" id="NBE07094.1"/>
    </source>
</evidence>
<dbReference type="Pfam" id="PF07045">
    <property type="entry name" value="DUF1330"/>
    <property type="match status" value="1"/>
</dbReference>
<keyword evidence="3" id="KW-1185">Reference proteome</keyword>
<accession>A0ABW9Y4G9</accession>
<dbReference type="InterPro" id="IPR010753">
    <property type="entry name" value="DUF1330"/>
</dbReference>
<protein>
    <submittedName>
        <fullName evidence="2">DUF1330 domain-containing protein</fullName>
    </submittedName>
</protein>
<organism evidence="2 3">
    <name type="scientific">Paragemmobacter ruber</name>
    <dbReference type="NCBI Taxonomy" id="1985673"/>
    <lineage>
        <taxon>Bacteria</taxon>
        <taxon>Pseudomonadati</taxon>
        <taxon>Pseudomonadota</taxon>
        <taxon>Alphaproteobacteria</taxon>
        <taxon>Rhodobacterales</taxon>
        <taxon>Paracoccaceae</taxon>
        <taxon>Paragemmobacter</taxon>
    </lineage>
</organism>
<dbReference type="InterPro" id="IPR011008">
    <property type="entry name" value="Dimeric_a/b-barrel"/>
</dbReference>